<dbReference type="EC" id="2.7.13.3" evidence="3"/>
<keyword evidence="5" id="KW-0808">Transferase</keyword>
<dbReference type="PANTHER" id="PTHR45436:SF5">
    <property type="entry name" value="SENSOR HISTIDINE KINASE TRCS"/>
    <property type="match status" value="1"/>
</dbReference>
<dbReference type="RefSeq" id="WP_169396405.1">
    <property type="nucleotide sequence ID" value="NZ_BAAAJH010000027.1"/>
</dbReference>
<evidence type="ECO:0000256" key="11">
    <source>
        <dbReference type="SAM" id="MobiDB-lite"/>
    </source>
</evidence>
<dbReference type="InterPro" id="IPR003594">
    <property type="entry name" value="HATPase_dom"/>
</dbReference>
<dbReference type="GO" id="GO:0016301">
    <property type="term" value="F:kinase activity"/>
    <property type="evidence" value="ECO:0007669"/>
    <property type="project" value="UniProtKB-KW"/>
</dbReference>
<comment type="subcellular location">
    <subcellularLocation>
        <location evidence="2">Cell membrane</location>
    </subcellularLocation>
</comment>
<feature type="domain" description="Histidine kinase" evidence="13">
    <location>
        <begin position="184"/>
        <end position="399"/>
    </location>
</feature>
<evidence type="ECO:0000256" key="9">
    <source>
        <dbReference type="ARBA" id="ARBA00023012"/>
    </source>
</evidence>
<dbReference type="CDD" id="cd00075">
    <property type="entry name" value="HATPase"/>
    <property type="match status" value="1"/>
</dbReference>
<dbReference type="Gene3D" id="3.30.565.10">
    <property type="entry name" value="Histidine kinase-like ATPase, C-terminal domain"/>
    <property type="match status" value="1"/>
</dbReference>
<dbReference type="InterPro" id="IPR036097">
    <property type="entry name" value="HisK_dim/P_sf"/>
</dbReference>
<dbReference type="InterPro" id="IPR005467">
    <property type="entry name" value="His_kinase_dom"/>
</dbReference>
<dbReference type="PANTHER" id="PTHR45436">
    <property type="entry name" value="SENSOR HISTIDINE KINASE YKOH"/>
    <property type="match status" value="1"/>
</dbReference>
<dbReference type="SUPFAM" id="SSF158472">
    <property type="entry name" value="HAMP domain-like"/>
    <property type="match status" value="1"/>
</dbReference>
<evidence type="ECO:0000256" key="3">
    <source>
        <dbReference type="ARBA" id="ARBA00012438"/>
    </source>
</evidence>
<dbReference type="CDD" id="cd06225">
    <property type="entry name" value="HAMP"/>
    <property type="match status" value="1"/>
</dbReference>
<name>A0ABX1RD68_9PSEU</name>
<feature type="domain" description="HAMP" evidence="14">
    <location>
        <begin position="123"/>
        <end position="176"/>
    </location>
</feature>
<keyword evidence="8 12" id="KW-1133">Transmembrane helix</keyword>
<keyword evidence="6 12" id="KW-0812">Transmembrane</keyword>
<proteinExistence type="predicted"/>
<evidence type="ECO:0000313" key="15">
    <source>
        <dbReference type="EMBL" id="NMH78333.1"/>
    </source>
</evidence>
<organism evidence="15 16">
    <name type="scientific">Pseudonocardia xinjiangensis</name>
    <dbReference type="NCBI Taxonomy" id="75289"/>
    <lineage>
        <taxon>Bacteria</taxon>
        <taxon>Bacillati</taxon>
        <taxon>Actinomycetota</taxon>
        <taxon>Actinomycetes</taxon>
        <taxon>Pseudonocardiales</taxon>
        <taxon>Pseudonocardiaceae</taxon>
        <taxon>Pseudonocardia</taxon>
    </lineage>
</organism>
<evidence type="ECO:0000256" key="2">
    <source>
        <dbReference type="ARBA" id="ARBA00004236"/>
    </source>
</evidence>
<gene>
    <name evidence="15" type="ORF">HF577_14710</name>
</gene>
<feature type="region of interest" description="Disordered" evidence="11">
    <location>
        <begin position="403"/>
        <end position="426"/>
    </location>
</feature>
<dbReference type="PROSITE" id="PS50885">
    <property type="entry name" value="HAMP"/>
    <property type="match status" value="1"/>
</dbReference>
<dbReference type="Pfam" id="PF00512">
    <property type="entry name" value="HisKA"/>
    <property type="match status" value="1"/>
</dbReference>
<dbReference type="SMART" id="SM00387">
    <property type="entry name" value="HATPase_c"/>
    <property type="match status" value="1"/>
</dbReference>
<evidence type="ECO:0000259" key="14">
    <source>
        <dbReference type="PROSITE" id="PS50885"/>
    </source>
</evidence>
<evidence type="ECO:0000256" key="6">
    <source>
        <dbReference type="ARBA" id="ARBA00022692"/>
    </source>
</evidence>
<dbReference type="Gene3D" id="6.10.340.10">
    <property type="match status" value="1"/>
</dbReference>
<evidence type="ECO:0000256" key="7">
    <source>
        <dbReference type="ARBA" id="ARBA00022777"/>
    </source>
</evidence>
<dbReference type="InterPro" id="IPR003660">
    <property type="entry name" value="HAMP_dom"/>
</dbReference>
<keyword evidence="10 12" id="KW-0472">Membrane</keyword>
<evidence type="ECO:0000313" key="16">
    <source>
        <dbReference type="Proteomes" id="UP001296706"/>
    </source>
</evidence>
<keyword evidence="4" id="KW-0597">Phosphoprotein</keyword>
<sequence length="426" mass="45771">MTTAARGWAGHLRPPWTRTIRFRLAATYSLVQFGVVALVLVAVYVVMYRSVDAAPLDPITVEKVTEVGGQLQLREGQEFQAADLAGVQRAVNFQTLEKLRGALVLVLGVMLVASFGVGWWLAGRVLRPVRRVTATAREITATDLSRRIALDGPQDELHDLADTVDDMLGRLDRAFSAQRQMIDDASHELRTPLAVIQVNLDAVLSRDDVGAAERQRASTVAGRAVQRMGTLIGDLLAAARRTAPAFSETDVDLTLVAAEAADGFALLADSGGHELVRRLEPGLVLIGDAESLRRAADNLLSNALRASPPGREVLIATGRRAGWAWLAVRDRGPGITAEHQERVFDRFWRGPDGTGRRDRGTGLGLAIVRQVVESHGGSIAVHSVPGAGATFVLWFPLRAAGVSPRPPRPPELNPVESDPSLPAAPS</sequence>
<dbReference type="Pfam" id="PF02518">
    <property type="entry name" value="HATPase_c"/>
    <property type="match status" value="1"/>
</dbReference>
<evidence type="ECO:0000256" key="4">
    <source>
        <dbReference type="ARBA" id="ARBA00022553"/>
    </source>
</evidence>
<evidence type="ECO:0000256" key="12">
    <source>
        <dbReference type="SAM" id="Phobius"/>
    </source>
</evidence>
<keyword evidence="16" id="KW-1185">Reference proteome</keyword>
<evidence type="ECO:0000256" key="10">
    <source>
        <dbReference type="ARBA" id="ARBA00023136"/>
    </source>
</evidence>
<dbReference type="Gene3D" id="1.10.287.130">
    <property type="match status" value="1"/>
</dbReference>
<dbReference type="InterPro" id="IPR036890">
    <property type="entry name" value="HATPase_C_sf"/>
</dbReference>
<dbReference type="PROSITE" id="PS50109">
    <property type="entry name" value="HIS_KIN"/>
    <property type="match status" value="1"/>
</dbReference>
<dbReference type="Proteomes" id="UP001296706">
    <property type="component" value="Unassembled WGS sequence"/>
</dbReference>
<accession>A0ABX1RD68</accession>
<dbReference type="SUPFAM" id="SSF55874">
    <property type="entry name" value="ATPase domain of HSP90 chaperone/DNA topoisomerase II/histidine kinase"/>
    <property type="match status" value="1"/>
</dbReference>
<evidence type="ECO:0000256" key="8">
    <source>
        <dbReference type="ARBA" id="ARBA00022989"/>
    </source>
</evidence>
<dbReference type="InterPro" id="IPR003661">
    <property type="entry name" value="HisK_dim/P_dom"/>
</dbReference>
<dbReference type="SMART" id="SM00304">
    <property type="entry name" value="HAMP"/>
    <property type="match status" value="1"/>
</dbReference>
<dbReference type="Pfam" id="PF00672">
    <property type="entry name" value="HAMP"/>
    <property type="match status" value="1"/>
</dbReference>
<dbReference type="PRINTS" id="PR00344">
    <property type="entry name" value="BCTRLSENSOR"/>
</dbReference>
<feature type="transmembrane region" description="Helical" evidence="12">
    <location>
        <begin position="102"/>
        <end position="122"/>
    </location>
</feature>
<evidence type="ECO:0000256" key="1">
    <source>
        <dbReference type="ARBA" id="ARBA00000085"/>
    </source>
</evidence>
<reference evidence="15 16" key="1">
    <citation type="submission" date="2020-04" db="EMBL/GenBank/DDBJ databases">
        <authorList>
            <person name="Klaysubun C."/>
            <person name="Duangmal K."/>
            <person name="Lipun K."/>
        </authorList>
    </citation>
    <scope>NUCLEOTIDE SEQUENCE [LARGE SCALE GENOMIC DNA]</scope>
    <source>
        <strain evidence="15 16">JCM 11839</strain>
    </source>
</reference>
<comment type="catalytic activity">
    <reaction evidence="1">
        <text>ATP + protein L-histidine = ADP + protein N-phospho-L-histidine.</text>
        <dbReference type="EC" id="2.7.13.3"/>
    </reaction>
</comment>
<dbReference type="CDD" id="cd00082">
    <property type="entry name" value="HisKA"/>
    <property type="match status" value="1"/>
</dbReference>
<keyword evidence="7 15" id="KW-0418">Kinase</keyword>
<feature type="transmembrane region" description="Helical" evidence="12">
    <location>
        <begin position="25"/>
        <end position="47"/>
    </location>
</feature>
<keyword evidence="9" id="KW-0902">Two-component regulatory system</keyword>
<evidence type="ECO:0000256" key="5">
    <source>
        <dbReference type="ARBA" id="ARBA00022679"/>
    </source>
</evidence>
<evidence type="ECO:0000259" key="13">
    <source>
        <dbReference type="PROSITE" id="PS50109"/>
    </source>
</evidence>
<dbReference type="InterPro" id="IPR050428">
    <property type="entry name" value="TCS_sensor_his_kinase"/>
</dbReference>
<dbReference type="SUPFAM" id="SSF47384">
    <property type="entry name" value="Homodimeric domain of signal transducing histidine kinase"/>
    <property type="match status" value="1"/>
</dbReference>
<protein>
    <recommendedName>
        <fullName evidence="3">histidine kinase</fullName>
        <ecNumber evidence="3">2.7.13.3</ecNumber>
    </recommendedName>
</protein>
<dbReference type="InterPro" id="IPR004358">
    <property type="entry name" value="Sig_transdc_His_kin-like_C"/>
</dbReference>
<comment type="caution">
    <text evidence="15">The sequence shown here is derived from an EMBL/GenBank/DDBJ whole genome shotgun (WGS) entry which is preliminary data.</text>
</comment>
<dbReference type="SMART" id="SM00388">
    <property type="entry name" value="HisKA"/>
    <property type="match status" value="1"/>
</dbReference>
<dbReference type="EMBL" id="JAAXKY010000041">
    <property type="protein sequence ID" value="NMH78333.1"/>
    <property type="molecule type" value="Genomic_DNA"/>
</dbReference>